<protein>
    <submittedName>
        <fullName evidence="1">Uncharacterized protein</fullName>
    </submittedName>
</protein>
<dbReference type="InterPro" id="IPR046036">
    <property type="entry name" value="DUF5994"/>
</dbReference>
<keyword evidence="2" id="KW-1185">Reference proteome</keyword>
<accession>A0ABP7CDE9</accession>
<name>A0ABP7CDE9_9ACTN</name>
<evidence type="ECO:0000313" key="2">
    <source>
        <dbReference type="Proteomes" id="UP001500902"/>
    </source>
</evidence>
<organism evidence="1 2">
    <name type="scientific">Nonomuraea antimicrobica</name>
    <dbReference type="NCBI Taxonomy" id="561173"/>
    <lineage>
        <taxon>Bacteria</taxon>
        <taxon>Bacillati</taxon>
        <taxon>Actinomycetota</taxon>
        <taxon>Actinomycetes</taxon>
        <taxon>Streptosporangiales</taxon>
        <taxon>Streptosporangiaceae</taxon>
        <taxon>Nonomuraea</taxon>
    </lineage>
</organism>
<gene>
    <name evidence="1" type="ORF">GCM10022224_061810</name>
</gene>
<reference evidence="2" key="1">
    <citation type="journal article" date="2019" name="Int. J. Syst. Evol. Microbiol.">
        <title>The Global Catalogue of Microorganisms (GCM) 10K type strain sequencing project: providing services to taxonomists for standard genome sequencing and annotation.</title>
        <authorList>
            <consortium name="The Broad Institute Genomics Platform"/>
            <consortium name="The Broad Institute Genome Sequencing Center for Infectious Disease"/>
            <person name="Wu L."/>
            <person name="Ma J."/>
        </authorList>
    </citation>
    <scope>NUCLEOTIDE SEQUENCE [LARGE SCALE GENOMIC DNA]</scope>
    <source>
        <strain evidence="2">JCM 16904</strain>
    </source>
</reference>
<proteinExistence type="predicted"/>
<evidence type="ECO:0000313" key="1">
    <source>
        <dbReference type="EMBL" id="GAA3688139.1"/>
    </source>
</evidence>
<dbReference type="EMBL" id="BAAAZP010000107">
    <property type="protein sequence ID" value="GAA3688139.1"/>
    <property type="molecule type" value="Genomic_DNA"/>
</dbReference>
<sequence length="114" mass="11861">MAFRLASPAAIDHFRPCGQGLTGQATMMTTFLSQSAPVPAAPIRLSLNPHLDRRGSVDGAWWPRTRTRDAAVELLVVPPGSANGPAMAALTLAAAGTVGSPPAQGLRHKENHCA</sequence>
<dbReference type="Pfam" id="PF19457">
    <property type="entry name" value="DUF5994"/>
    <property type="match status" value="1"/>
</dbReference>
<dbReference type="Proteomes" id="UP001500902">
    <property type="component" value="Unassembled WGS sequence"/>
</dbReference>
<comment type="caution">
    <text evidence="1">The sequence shown here is derived from an EMBL/GenBank/DDBJ whole genome shotgun (WGS) entry which is preliminary data.</text>
</comment>